<dbReference type="AlphaFoldDB" id="A0A383RAS7"/>
<dbReference type="SUPFAM" id="SSF47336">
    <property type="entry name" value="ACP-like"/>
    <property type="match status" value="1"/>
</dbReference>
<name>A0A383RAS7_PAEAL</name>
<sequence length="82" mass="9650">MNYQNEIRNFIHQNLSISEDNIEFSDDDNFFKLGFVNSLFAMKLVNFVEQKFGIEVENEDMDLKNFSTVNNLMALIHKKVNV</sequence>
<dbReference type="InterPro" id="IPR009081">
    <property type="entry name" value="PP-bd_ACP"/>
</dbReference>
<organism evidence="2 3">
    <name type="scientific">Paenibacillus alvei</name>
    <name type="common">Bacillus alvei</name>
    <dbReference type="NCBI Taxonomy" id="44250"/>
    <lineage>
        <taxon>Bacteria</taxon>
        <taxon>Bacillati</taxon>
        <taxon>Bacillota</taxon>
        <taxon>Bacilli</taxon>
        <taxon>Bacillales</taxon>
        <taxon>Paenibacillaceae</taxon>
        <taxon>Paenibacillus</taxon>
    </lineage>
</organism>
<dbReference type="EMBL" id="LS992241">
    <property type="protein sequence ID" value="SYX83429.1"/>
    <property type="molecule type" value="Genomic_DNA"/>
</dbReference>
<dbReference type="RefSeq" id="WP_138185522.1">
    <property type="nucleotide sequence ID" value="NZ_LS992241.1"/>
</dbReference>
<dbReference type="PROSITE" id="PS50075">
    <property type="entry name" value="CARRIER"/>
    <property type="match status" value="1"/>
</dbReference>
<dbReference type="Gene3D" id="1.10.1200.10">
    <property type="entry name" value="ACP-like"/>
    <property type="match status" value="1"/>
</dbReference>
<protein>
    <submittedName>
        <fullName evidence="2">Acyl carrier protein</fullName>
    </submittedName>
</protein>
<proteinExistence type="predicted"/>
<gene>
    <name evidence="2" type="ORF">PBLR_11851</name>
</gene>
<evidence type="ECO:0000259" key="1">
    <source>
        <dbReference type="PROSITE" id="PS50075"/>
    </source>
</evidence>
<evidence type="ECO:0000313" key="3">
    <source>
        <dbReference type="Proteomes" id="UP000304148"/>
    </source>
</evidence>
<feature type="domain" description="Carrier" evidence="1">
    <location>
        <begin position="1"/>
        <end position="80"/>
    </location>
</feature>
<reference evidence="3" key="1">
    <citation type="submission" date="2018-08" db="EMBL/GenBank/DDBJ databases">
        <authorList>
            <person name="Chevrot R."/>
        </authorList>
    </citation>
    <scope>NUCLEOTIDE SEQUENCE [LARGE SCALE GENOMIC DNA]</scope>
</reference>
<dbReference type="Proteomes" id="UP000304148">
    <property type="component" value="Chromosome"/>
</dbReference>
<dbReference type="Pfam" id="PF00550">
    <property type="entry name" value="PP-binding"/>
    <property type="match status" value="1"/>
</dbReference>
<accession>A0A383RAS7</accession>
<dbReference type="InterPro" id="IPR036736">
    <property type="entry name" value="ACP-like_sf"/>
</dbReference>
<evidence type="ECO:0000313" key="2">
    <source>
        <dbReference type="EMBL" id="SYX83429.1"/>
    </source>
</evidence>